<dbReference type="PANTHER" id="PTHR10587">
    <property type="entry name" value="GLYCOSYL TRANSFERASE-RELATED"/>
    <property type="match status" value="1"/>
</dbReference>
<reference evidence="6" key="1">
    <citation type="journal article" date="2019" name="Int. J. Syst. Evol. Microbiol.">
        <title>The Global Catalogue of Microorganisms (GCM) 10K type strain sequencing project: providing services to taxonomists for standard genome sequencing and annotation.</title>
        <authorList>
            <consortium name="The Broad Institute Genomics Platform"/>
            <consortium name="The Broad Institute Genome Sequencing Center for Infectious Disease"/>
            <person name="Wu L."/>
            <person name="Ma J."/>
        </authorList>
    </citation>
    <scope>NUCLEOTIDE SEQUENCE [LARGE SCALE GENOMIC DNA]</scope>
    <source>
        <strain evidence="6">KCTC 42398</strain>
    </source>
</reference>
<gene>
    <name evidence="5" type="ORF">ACFSR8_11640</name>
</gene>
<dbReference type="PANTHER" id="PTHR10587:SF133">
    <property type="entry name" value="CHITIN DEACETYLASE 1-RELATED"/>
    <property type="match status" value="1"/>
</dbReference>
<dbReference type="SUPFAM" id="SSF88713">
    <property type="entry name" value="Glycoside hydrolase/deacetylase"/>
    <property type="match status" value="1"/>
</dbReference>
<comment type="caution">
    <text evidence="5">The sequence shown here is derived from an EMBL/GenBank/DDBJ whole genome shotgun (WGS) entry which is preliminary data.</text>
</comment>
<feature type="transmembrane region" description="Helical" evidence="3">
    <location>
        <begin position="31"/>
        <end position="52"/>
    </location>
</feature>
<dbReference type="InterPro" id="IPR011330">
    <property type="entry name" value="Glyco_hydro/deAcase_b/a-brl"/>
</dbReference>
<evidence type="ECO:0000313" key="5">
    <source>
        <dbReference type="EMBL" id="MFD2726868.1"/>
    </source>
</evidence>
<evidence type="ECO:0000313" key="6">
    <source>
        <dbReference type="Proteomes" id="UP001597476"/>
    </source>
</evidence>
<dbReference type="InterPro" id="IPR050248">
    <property type="entry name" value="Polysacc_deacetylase_ArnD"/>
</dbReference>
<evidence type="ECO:0000256" key="3">
    <source>
        <dbReference type="SAM" id="Phobius"/>
    </source>
</evidence>
<proteinExistence type="predicted"/>
<dbReference type="Proteomes" id="UP001597476">
    <property type="component" value="Unassembled WGS sequence"/>
</dbReference>
<dbReference type="EMBL" id="JBHULY010000026">
    <property type="protein sequence ID" value="MFD2726868.1"/>
    <property type="molecule type" value="Genomic_DNA"/>
</dbReference>
<keyword evidence="3" id="KW-1133">Transmembrane helix</keyword>
<dbReference type="PROSITE" id="PS51677">
    <property type="entry name" value="NODB"/>
    <property type="match status" value="1"/>
</dbReference>
<dbReference type="CDD" id="cd10917">
    <property type="entry name" value="CE4_NodB_like_6s_7s"/>
    <property type="match status" value="1"/>
</dbReference>
<protein>
    <submittedName>
        <fullName evidence="5">Polysaccharide deacetylase family protein</fullName>
    </submittedName>
</protein>
<accession>A0ABW5TC63</accession>
<evidence type="ECO:0000259" key="4">
    <source>
        <dbReference type="PROSITE" id="PS51677"/>
    </source>
</evidence>
<sequence length="258" mass="29236">MLKFRTVNTIFTLLIIGFLLGVTILKFSIWWIFLIALVWLVITVLGSAKIGWNYHFESKNSNYQVTENRVAITFDDGPHPEFTPKVLKLLDSFNAKASFFCIGKHIEAHPEIVKNTISKGHTIGNHTYSHSNSFGFFSTEKVTAELEKTNAVTKTATGYSLKLYRPAFGITNPNIKQALKTTGLQSIGWSKRSFDTTALNENQILSRITKNLKKGDVILLHDTSQKTLNVLERLLLFLQERNYVSVTVDTLFNIKAYE</sequence>
<feature type="domain" description="NodB homology" evidence="4">
    <location>
        <begin position="68"/>
        <end position="246"/>
    </location>
</feature>
<evidence type="ECO:0000256" key="2">
    <source>
        <dbReference type="ARBA" id="ARBA00022801"/>
    </source>
</evidence>
<keyword evidence="1" id="KW-0479">Metal-binding</keyword>
<keyword evidence="3" id="KW-0472">Membrane</keyword>
<dbReference type="RefSeq" id="WP_380292218.1">
    <property type="nucleotide sequence ID" value="NZ_JBHULY010000026.1"/>
</dbReference>
<feature type="transmembrane region" description="Helical" evidence="3">
    <location>
        <begin position="7"/>
        <end position="25"/>
    </location>
</feature>
<name>A0ABW5TC63_9FLAO</name>
<evidence type="ECO:0000256" key="1">
    <source>
        <dbReference type="ARBA" id="ARBA00022723"/>
    </source>
</evidence>
<organism evidence="5 6">
    <name type="scientific">Hyunsoonleella rubra</name>
    <dbReference type="NCBI Taxonomy" id="1737062"/>
    <lineage>
        <taxon>Bacteria</taxon>
        <taxon>Pseudomonadati</taxon>
        <taxon>Bacteroidota</taxon>
        <taxon>Flavobacteriia</taxon>
        <taxon>Flavobacteriales</taxon>
        <taxon>Flavobacteriaceae</taxon>
    </lineage>
</organism>
<keyword evidence="3" id="KW-0812">Transmembrane</keyword>
<keyword evidence="2" id="KW-0378">Hydrolase</keyword>
<dbReference type="Pfam" id="PF01522">
    <property type="entry name" value="Polysacc_deac_1"/>
    <property type="match status" value="1"/>
</dbReference>
<dbReference type="InterPro" id="IPR002509">
    <property type="entry name" value="NODB_dom"/>
</dbReference>
<keyword evidence="6" id="KW-1185">Reference proteome</keyword>
<dbReference type="Gene3D" id="3.20.20.370">
    <property type="entry name" value="Glycoside hydrolase/deacetylase"/>
    <property type="match status" value="1"/>
</dbReference>